<dbReference type="EMBL" id="PRFA01000044">
    <property type="protein sequence ID" value="PWU91219.1"/>
    <property type="molecule type" value="Genomic_DNA"/>
</dbReference>
<evidence type="ECO:0000256" key="2">
    <source>
        <dbReference type="SAM" id="Phobius"/>
    </source>
</evidence>
<dbReference type="Proteomes" id="UP000246121">
    <property type="component" value="Unassembled WGS sequence"/>
</dbReference>
<reference evidence="3 4" key="1">
    <citation type="journal article" date="2018" name="Microb. Genom.">
        <title>Expanding an expanded genome: long-read sequencing of Trypanosoma cruzi.</title>
        <authorList>
            <person name="Berna L."/>
            <person name="Rodriguez M."/>
            <person name="Chiribao M.L."/>
            <person name="Parodi-Talice A."/>
            <person name="Pita S."/>
            <person name="Rijo G."/>
            <person name="Alvarez-Valin F."/>
            <person name="Robello C."/>
        </authorList>
    </citation>
    <scope>NUCLEOTIDE SEQUENCE [LARGE SCALE GENOMIC DNA]</scope>
    <source>
        <strain evidence="3 4">Dm28c</strain>
    </source>
</reference>
<organism evidence="3 4">
    <name type="scientific">Trypanosoma cruzi</name>
    <dbReference type="NCBI Taxonomy" id="5693"/>
    <lineage>
        <taxon>Eukaryota</taxon>
        <taxon>Discoba</taxon>
        <taxon>Euglenozoa</taxon>
        <taxon>Kinetoplastea</taxon>
        <taxon>Metakinetoplastina</taxon>
        <taxon>Trypanosomatida</taxon>
        <taxon>Trypanosomatidae</taxon>
        <taxon>Trypanosoma</taxon>
        <taxon>Schizotrypanum</taxon>
    </lineage>
</organism>
<keyword evidence="2" id="KW-1133">Transmembrane helix</keyword>
<dbReference type="VEuPathDB" id="TriTrypDB:TcBrA4_0034410"/>
<dbReference type="VEuPathDB" id="TriTrypDB:TcCLB.433677.19"/>
<evidence type="ECO:0000256" key="1">
    <source>
        <dbReference type="SAM" id="MobiDB-lite"/>
    </source>
</evidence>
<keyword evidence="2" id="KW-0812">Transmembrane</keyword>
<dbReference type="VEuPathDB" id="TriTrypDB:TcCLB.505035.5"/>
<dbReference type="VEuPathDB" id="TriTrypDB:Tc_MARK_6435"/>
<feature type="transmembrane region" description="Helical" evidence="2">
    <location>
        <begin position="350"/>
        <end position="368"/>
    </location>
</feature>
<dbReference type="VEuPathDB" id="TriTrypDB:TCDM_05567"/>
<dbReference type="VEuPathDB" id="TriTrypDB:BCY84_21568"/>
<dbReference type="VEuPathDB" id="TriTrypDB:TcCLB.507583.4"/>
<feature type="region of interest" description="Disordered" evidence="1">
    <location>
        <begin position="411"/>
        <end position="430"/>
    </location>
</feature>
<dbReference type="VEuPathDB" id="TriTrypDB:TcYC6_0107660"/>
<dbReference type="VEuPathDB" id="TriTrypDB:TcCLB.509951.30"/>
<dbReference type="VEuPathDB" id="TriTrypDB:TcG_08986"/>
<comment type="caution">
    <text evidence="3">The sequence shown here is derived from an EMBL/GenBank/DDBJ whole genome shotgun (WGS) entry which is preliminary data.</text>
</comment>
<keyword evidence="2" id="KW-0472">Membrane</keyword>
<dbReference type="VEuPathDB" id="TriTrypDB:TCSYLVIO_002968"/>
<dbReference type="VEuPathDB" id="TriTrypDB:C3747_81g84"/>
<feature type="transmembrane region" description="Helical" evidence="2">
    <location>
        <begin position="45"/>
        <end position="71"/>
    </location>
</feature>
<proteinExistence type="predicted"/>
<sequence>MDELYVFLLDCGVSCKEYVLSRMHDFRELLGVWHQIALRMFKSTVLASAAIFFVVLVVFFTLIGCVAFSLVGSVTIRHYILSHAPGNQLMSLTFNTMPFETELWRLRKVDAIVPHLTSQPESLLQRSDDSLVASTKETTDKQLTSSVAWQAASLKMSLIEQYVKNTLATSTLIIPSLAQKEVFPPGGGISIEALFEQKKPMFNAKGVYDAKMQFVFMKEDAGRDVSMVLESAVLFAEDPDVPQSLAALDVLLKTTTSFTVTTGEKESHVLVRLIKMSLRFVFFVPLWMYETFFFSLRYDFFPGVDPLTEVAVVSDVYTGFEPPLALQPRLRAINFTLYQQGGHVMNRARLVRMHFFTAVHLSGLAYYFSTYKLISFMCTTLVLFTCFCAIAMGLVFVAGAVIASRYLRGGSSTAQDGEPPSEDEEDEAEEGDLIEGKHLLSLHHSATTLLRDEDLASSLAGSRQESLFHLYEANLPLAKEKKSK</sequence>
<feature type="compositionally biased region" description="Acidic residues" evidence="1">
    <location>
        <begin position="419"/>
        <end position="430"/>
    </location>
</feature>
<name>A0A2V2V4F8_TRYCR</name>
<gene>
    <name evidence="3" type="ORF">C4B63_44g248</name>
</gene>
<dbReference type="AlphaFoldDB" id="A0A2V2V4F8"/>
<dbReference type="VEuPathDB" id="TriTrypDB:TcCL_ESM09562"/>
<accession>A0A2V2V4F8</accession>
<feature type="transmembrane region" description="Helical" evidence="2">
    <location>
        <begin position="374"/>
        <end position="403"/>
    </location>
</feature>
<evidence type="ECO:0000313" key="4">
    <source>
        <dbReference type="Proteomes" id="UP000246121"/>
    </source>
</evidence>
<protein>
    <submittedName>
        <fullName evidence="3">Uncharacterized protein</fullName>
    </submittedName>
</protein>
<dbReference type="VEuPathDB" id="TriTrypDB:C4B63_44g248"/>
<evidence type="ECO:0000313" key="3">
    <source>
        <dbReference type="EMBL" id="PWU91219.1"/>
    </source>
</evidence>